<feature type="chain" id="PRO_5045445941" evidence="1">
    <location>
        <begin position="26"/>
        <end position="615"/>
    </location>
</feature>
<dbReference type="Proteomes" id="UP001431235">
    <property type="component" value="Unassembled WGS sequence"/>
</dbReference>
<organism evidence="4 5">
    <name type="scientific">Stenotrophomonas mori</name>
    <dbReference type="NCBI Taxonomy" id="2871096"/>
    <lineage>
        <taxon>Bacteria</taxon>
        <taxon>Pseudomonadati</taxon>
        <taxon>Pseudomonadota</taxon>
        <taxon>Gammaproteobacteria</taxon>
        <taxon>Lysobacterales</taxon>
        <taxon>Lysobacteraceae</taxon>
        <taxon>Stenotrophomonas</taxon>
    </lineage>
</organism>
<dbReference type="EMBL" id="JAIKTS010000001">
    <property type="protein sequence ID" value="MCL7713649.1"/>
    <property type="molecule type" value="Genomic_DNA"/>
</dbReference>
<evidence type="ECO:0000259" key="2">
    <source>
        <dbReference type="Pfam" id="PF13387"/>
    </source>
</evidence>
<keyword evidence="5" id="KW-1185">Reference proteome</keyword>
<proteinExistence type="predicted"/>
<sequence>MTTAGRRRRGGLALLCALVAAPAQAALRIEVATEGLSTGERQASAALVAQVLARLPAPLRDGDGDGRVLQLRWRDDLPAQVVGRARGTGLGLDRRLLAALDGTRGKPDPSAWRPAQAALIHELAHALDRSAAGGWSRQPRFLDLAGWQARPLLPGRGRNRFLLRSPDAYELRSPAEFFAVNLEHYLLDADNACRRPALHRWFAATLGPLPAPAPAPACSPALPFVDAGEHEGGAALLELDPARVYAVDYLLAEGNAQPMSRWGHGMLRLVVCAPGRAPGPDCRMDLQHHRVLSFRAFVDDVQLSSWRGLTGDYPSRLFVLPLERVVEDYTRVELRSLASTPLQLQRGEIAALLEQAARVHWTYDGRYYFINNNCAVETWKLLHAAVPRLDARQRPSITPLGLLRRLARDGATGAHPGDRATAIREGYYFESAAPHYRQLFGDLRTALGLPQTTVAQWWALPAAARRRWMDVDDERVLAALLVLEQAAARREERQVREWLKRGLVSPRGDAGGRARVRALLEQTGMLLAPGMLAGEGYGLPSEAERARLRDEVAARAQAAGDDGQALRGELLNRLPQARRLELQDVEVNIARLRRQLRLRYGSGADAAGTEVPARP</sequence>
<name>A0ABT0SEA0_9GAMM</name>
<evidence type="ECO:0000256" key="1">
    <source>
        <dbReference type="SAM" id="SignalP"/>
    </source>
</evidence>
<evidence type="ECO:0000259" key="3">
    <source>
        <dbReference type="Pfam" id="PF25226"/>
    </source>
</evidence>
<feature type="domain" description="Lnb N-terminal periplasmic" evidence="2">
    <location>
        <begin position="238"/>
        <end position="407"/>
    </location>
</feature>
<reference evidence="4 5" key="1">
    <citation type="submission" date="2021-08" db="EMBL/GenBank/DDBJ databases">
        <title>Novel members of of the genus Stenotrophomonas from differernt environment.</title>
        <authorList>
            <person name="Deng Y."/>
        </authorList>
    </citation>
    <scope>NUCLEOTIDE SEQUENCE [LARGE SCALE GENOMIC DNA]</scope>
    <source>
        <strain evidence="4 5">CPCC 101365</strain>
    </source>
</reference>
<evidence type="ECO:0000313" key="4">
    <source>
        <dbReference type="EMBL" id="MCL7713649.1"/>
    </source>
</evidence>
<dbReference type="InterPro" id="IPR057166">
    <property type="entry name" value="DUF7844"/>
</dbReference>
<dbReference type="Pfam" id="PF25226">
    <property type="entry name" value="DUF7844"/>
    <property type="match status" value="2"/>
</dbReference>
<keyword evidence="1" id="KW-0732">Signal</keyword>
<comment type="caution">
    <text evidence="4">The sequence shown here is derived from an EMBL/GenBank/DDBJ whole genome shotgun (WGS) entry which is preliminary data.</text>
</comment>
<dbReference type="RefSeq" id="WP_250061864.1">
    <property type="nucleotide sequence ID" value="NZ_JAIKTS010000001.1"/>
</dbReference>
<accession>A0ABT0SEA0</accession>
<gene>
    <name evidence="4" type="ORF">K5L01_03105</name>
</gene>
<evidence type="ECO:0000313" key="5">
    <source>
        <dbReference type="Proteomes" id="UP001431235"/>
    </source>
</evidence>
<feature type="domain" description="DUF7844" evidence="3">
    <location>
        <begin position="136"/>
        <end position="211"/>
    </location>
</feature>
<feature type="signal peptide" evidence="1">
    <location>
        <begin position="1"/>
        <end position="25"/>
    </location>
</feature>
<dbReference type="Pfam" id="PF13387">
    <property type="entry name" value="Lnb_N"/>
    <property type="match status" value="1"/>
</dbReference>
<protein>
    <submittedName>
        <fullName evidence="4">DUF4105 domain-containing protein</fullName>
    </submittedName>
</protein>
<feature type="domain" description="DUF7844" evidence="3">
    <location>
        <begin position="29"/>
        <end position="131"/>
    </location>
</feature>
<dbReference type="SUPFAM" id="SSF55486">
    <property type="entry name" value="Metalloproteases ('zincins'), catalytic domain"/>
    <property type="match status" value="1"/>
</dbReference>
<dbReference type="InterPro" id="IPR025178">
    <property type="entry name" value="Lnb_N"/>
</dbReference>